<reference evidence="1" key="1">
    <citation type="submission" date="2020-10" db="EMBL/GenBank/DDBJ databases">
        <title>Taxonomic study of unclassified bacteria belonging to the class Ktedonobacteria.</title>
        <authorList>
            <person name="Yabe S."/>
            <person name="Wang C.M."/>
            <person name="Zheng Y."/>
            <person name="Sakai Y."/>
            <person name="Cavaletti L."/>
            <person name="Monciardini P."/>
            <person name="Donadio S."/>
        </authorList>
    </citation>
    <scope>NUCLEOTIDE SEQUENCE</scope>
    <source>
        <strain evidence="1">ID150040</strain>
    </source>
</reference>
<evidence type="ECO:0000313" key="2">
    <source>
        <dbReference type="Proteomes" id="UP000597444"/>
    </source>
</evidence>
<name>A0A8J3IU83_9CHLR</name>
<organism evidence="1 2">
    <name type="scientific">Reticulibacter mediterranei</name>
    <dbReference type="NCBI Taxonomy" id="2778369"/>
    <lineage>
        <taxon>Bacteria</taxon>
        <taxon>Bacillati</taxon>
        <taxon>Chloroflexota</taxon>
        <taxon>Ktedonobacteria</taxon>
        <taxon>Ktedonobacterales</taxon>
        <taxon>Reticulibacteraceae</taxon>
        <taxon>Reticulibacter</taxon>
    </lineage>
</organism>
<gene>
    <name evidence="1" type="ORF">KSF_107460</name>
</gene>
<protein>
    <submittedName>
        <fullName evidence="1">Uncharacterized protein</fullName>
    </submittedName>
</protein>
<comment type="caution">
    <text evidence="1">The sequence shown here is derived from an EMBL/GenBank/DDBJ whole genome shotgun (WGS) entry which is preliminary data.</text>
</comment>
<accession>A0A8J3IU83</accession>
<evidence type="ECO:0000313" key="1">
    <source>
        <dbReference type="EMBL" id="GHP00699.1"/>
    </source>
</evidence>
<sequence length="65" mass="7469">MAAYAGMITTAEQNDFSLFFKKETNIFLLIEIKKQKENEMDWITALAPHNVGPSQQKSRKITTSY</sequence>
<dbReference type="Proteomes" id="UP000597444">
    <property type="component" value="Unassembled WGS sequence"/>
</dbReference>
<proteinExistence type="predicted"/>
<dbReference type="EMBL" id="BNJK01000003">
    <property type="protein sequence ID" value="GHP00699.1"/>
    <property type="molecule type" value="Genomic_DNA"/>
</dbReference>
<keyword evidence="2" id="KW-1185">Reference proteome</keyword>
<dbReference type="AlphaFoldDB" id="A0A8J3IU83"/>